<dbReference type="Proteomes" id="UP000050761">
    <property type="component" value="Unassembled WGS sequence"/>
</dbReference>
<dbReference type="InterPro" id="IPR006202">
    <property type="entry name" value="Neur_chan_lig-bd"/>
</dbReference>
<evidence type="ECO:0000313" key="3">
    <source>
        <dbReference type="Proteomes" id="UP000050761"/>
    </source>
</evidence>
<evidence type="ECO:0000259" key="1">
    <source>
        <dbReference type="Pfam" id="PF02931"/>
    </source>
</evidence>
<evidence type="ECO:0000313" key="2">
    <source>
        <dbReference type="EMBL" id="VDP47406.1"/>
    </source>
</evidence>
<proteinExistence type="predicted"/>
<feature type="domain" description="Neurotransmitter-gated ion-channel ligand-binding" evidence="1">
    <location>
        <begin position="14"/>
        <end position="100"/>
    </location>
</feature>
<dbReference type="AlphaFoldDB" id="A0A183GQ37"/>
<dbReference type="OrthoDB" id="5840577at2759"/>
<dbReference type="WBParaSite" id="HPBE_0002480701-mRNA-1">
    <property type="protein sequence ID" value="HPBE_0002480701-mRNA-1"/>
    <property type="gene ID" value="HPBE_0002480701"/>
</dbReference>
<accession>A0A3P8HVW2</accession>
<organism evidence="3 4">
    <name type="scientific">Heligmosomoides polygyrus</name>
    <name type="common">Parasitic roundworm</name>
    <dbReference type="NCBI Taxonomy" id="6339"/>
    <lineage>
        <taxon>Eukaryota</taxon>
        <taxon>Metazoa</taxon>
        <taxon>Ecdysozoa</taxon>
        <taxon>Nematoda</taxon>
        <taxon>Chromadorea</taxon>
        <taxon>Rhabditida</taxon>
        <taxon>Rhabditina</taxon>
        <taxon>Rhabditomorpha</taxon>
        <taxon>Strongyloidea</taxon>
        <taxon>Heligmosomidae</taxon>
        <taxon>Heligmosomoides</taxon>
    </lineage>
</organism>
<gene>
    <name evidence="2" type="ORF">HPBE_LOCUS24806</name>
</gene>
<reference evidence="4" key="2">
    <citation type="submission" date="2019-09" db="UniProtKB">
        <authorList>
            <consortium name="WormBaseParasite"/>
        </authorList>
    </citation>
    <scope>IDENTIFICATION</scope>
</reference>
<dbReference type="EMBL" id="UZAH01036888">
    <property type="protein sequence ID" value="VDP47406.1"/>
    <property type="molecule type" value="Genomic_DNA"/>
</dbReference>
<dbReference type="Pfam" id="PF02931">
    <property type="entry name" value="Neur_chan_LBD"/>
    <property type="match status" value="1"/>
</dbReference>
<reference evidence="2 3" key="1">
    <citation type="submission" date="2018-11" db="EMBL/GenBank/DDBJ databases">
        <authorList>
            <consortium name="Pathogen Informatics"/>
        </authorList>
    </citation>
    <scope>NUCLEOTIDE SEQUENCE [LARGE SCALE GENOMIC DNA]</scope>
</reference>
<dbReference type="InterPro" id="IPR036734">
    <property type="entry name" value="Neur_chan_lig-bd_sf"/>
</dbReference>
<protein>
    <submittedName>
        <fullName evidence="4">Neur_chan_LBD domain-containing protein</fullName>
    </submittedName>
</protein>
<accession>A0A183GQ37</accession>
<dbReference type="GO" id="GO:0005230">
    <property type="term" value="F:extracellular ligand-gated monoatomic ion channel activity"/>
    <property type="evidence" value="ECO:0007669"/>
    <property type="project" value="InterPro"/>
</dbReference>
<evidence type="ECO:0000313" key="4">
    <source>
        <dbReference type="WBParaSite" id="HPBE_0002480701-mRNA-1"/>
    </source>
</evidence>
<keyword evidence="3" id="KW-1185">Reference proteome</keyword>
<dbReference type="SUPFAM" id="SSF63712">
    <property type="entry name" value="Nicotinic receptor ligand binding domain-like"/>
    <property type="match status" value="1"/>
</dbReference>
<dbReference type="Gene3D" id="2.70.170.10">
    <property type="entry name" value="Neurotransmitter-gated ion-channel ligand-binding domain"/>
    <property type="match status" value="1"/>
</dbReference>
<sequence length="103" mass="12084">MCLVLSVKSKSSVLTHFLLDNGYNRSDRPVIDENYTINMTISFNQFALLRMDQSEETAIFSAEFILEWKDVFLQWEPEKHSGLTRLKVKELEVWRPDVTVSTR</sequence>
<dbReference type="GO" id="GO:0016020">
    <property type="term" value="C:membrane"/>
    <property type="evidence" value="ECO:0007669"/>
    <property type="project" value="InterPro"/>
</dbReference>
<name>A0A183GQ37_HELPZ</name>